<evidence type="ECO:0000256" key="1">
    <source>
        <dbReference type="ARBA" id="ARBA00001412"/>
    </source>
</evidence>
<proteinExistence type="inferred from homology"/>
<dbReference type="InterPro" id="IPR038637">
    <property type="entry name" value="NPCBM_sf"/>
</dbReference>
<organism evidence="13 14">
    <name type="scientific">Streptomyces violaceusniger</name>
    <dbReference type="NCBI Taxonomy" id="68280"/>
    <lineage>
        <taxon>Bacteria</taxon>
        <taxon>Bacillati</taxon>
        <taxon>Actinomycetota</taxon>
        <taxon>Actinomycetes</taxon>
        <taxon>Kitasatosporales</taxon>
        <taxon>Streptomycetaceae</taxon>
        <taxon>Streptomyces</taxon>
        <taxon>Streptomyces violaceusniger group</taxon>
    </lineage>
</organism>
<dbReference type="Pfam" id="PF08305">
    <property type="entry name" value="NPCBM"/>
    <property type="match status" value="1"/>
</dbReference>
<keyword evidence="5" id="KW-0378">Hydrolase</keyword>
<dbReference type="Pfam" id="PF10435">
    <property type="entry name" value="BetaGal_dom2"/>
    <property type="match status" value="1"/>
</dbReference>
<sequence length="1304" mass="140389">MRGRCGSLLLAALLAVIPLTGPGAATPARARPRGQAHTVTYDHYSVKIDGKPLYVWGAEFHYVRLPSPDAWRDVLQKIKAGGFNAVSLYFDWGYHSAKPGSYDFTGIRDVERLLDEAERAGLYVIARPGPYINAEVSGGGFPAWRKTRGGVNRTSETDYLDDAREWMSRINRVIARHQLTRGTGTVILYQVENEYQGGRHDADYMQTLIDWAKGDGIDVPTYLNDGGANKNWVSGKGAPDIYGFDAYPQGFDCSKPDAWKNLPDYSYVHDWKPESPLIIPEAQGGAFDPWGGTGYRDCARLTGTDFTRVFSKMNIAAGVSGQSFYMTYGGTNWGWLADPNAVYTSYDYGAPINESRQLTDKYQEFKRLGYFVNSVRSLARTDKAEAPTPSDEALRVDRRVNPDDGTQFFTVRHADTRVKDKDATTLSLTGADGDYPRVPQRGTIAVDGRDAKLLVAGYDLGDQRLVYSTSEIMTHARVGDRDVALLYGREGEDGETVLRYEKRPEVTVLDGEVTTAWDAERGDLRLNYTHDGLARVRVNGLDLLIADTAETAHWWRRDTAAGPVLVRGPSLVRTAELDDGTLKLTGDSTDSTKIEVIADATKVTWNGRATAVTPAPRPIELPELTTWKYKEEAPEAAPRFDDSTWTTAAGLSANNPELDGSLPVLAMDEYGYHHGGVWYRGRFTTTGKPAAIALNANTGPTGQYAVWLNGSYLGSSGDGAHTFDVPAGTLEAKGDNVLSVLVENAGHNEEWGHDYSKEPRGLLGAEVIGGATTLTWRIQGSRGGENPVDTARGPYNNGGLYGERAGWSLPGYPDNGWSRTTLAGQTGKTGPGVRWYRTTARLDLPRGQDNAIALELAEPKGGRTDYRAQIFVNGWLIGRYLADTGPQRRFVIPKGILREQGGNTVALAVWSTGKASGPGSATLVDLGAPAGGIKIDTVDAPSYDAKTYAIPTSGARVTVGAEPFLTTGTATEVPVTLTVPKDAPTARNVELALTVPDGWTATTDDTSRFDRVRPGDRVTASYTVTPPGDPVRYAVLSATAELTQTGHPGTVTGERAVQVPPPGLSADAYVSDSTLVKAVNGWGPVEKDTSNGESVAGDGRPLAIDGTTYAKGLGVHANSQIRVYLGGGCTRFAATTGVDDEVGDNGSVSFQVIADGRSLFTSPVLYGSGGGAAVDVDVTGARWLDLLVDGDGDVSTDHADWADAKLTCGEAPHEPRPFPVVLPAPFRSRSTAAFRAGRSAGRRAARGPVRGGARPRHGHSRRSHQGHASHGQLRQILRQSRWPATLRMVRRVPLLAAPQPGPVA</sequence>
<evidence type="ECO:0000313" key="14">
    <source>
        <dbReference type="Proteomes" id="UP000301309"/>
    </source>
</evidence>
<dbReference type="Gene3D" id="3.20.20.80">
    <property type="entry name" value="Glycosidases"/>
    <property type="match status" value="1"/>
</dbReference>
<dbReference type="Gene3D" id="2.60.120.260">
    <property type="entry name" value="Galactose-binding domain-like"/>
    <property type="match status" value="2"/>
</dbReference>
<accession>A0A4D4LQK3</accession>
<feature type="signal peptide" evidence="10">
    <location>
        <begin position="1"/>
        <end position="30"/>
    </location>
</feature>
<evidence type="ECO:0000313" key="13">
    <source>
        <dbReference type="EMBL" id="GDY60139.1"/>
    </source>
</evidence>
<keyword evidence="7" id="KW-0326">Glycosidase</keyword>
<dbReference type="InterPro" id="IPR025972">
    <property type="entry name" value="BetaGal_dom3"/>
</dbReference>
<evidence type="ECO:0000256" key="9">
    <source>
        <dbReference type="SAM" id="MobiDB-lite"/>
    </source>
</evidence>
<keyword evidence="4 10" id="KW-0732">Signal</keyword>
<evidence type="ECO:0000256" key="7">
    <source>
        <dbReference type="ARBA" id="ARBA00023295"/>
    </source>
</evidence>
<dbReference type="InterPro" id="IPR008979">
    <property type="entry name" value="Galactose-bd-like_sf"/>
</dbReference>
<evidence type="ECO:0000259" key="11">
    <source>
        <dbReference type="SMART" id="SM00776"/>
    </source>
</evidence>
<dbReference type="Pfam" id="PF01301">
    <property type="entry name" value="Glyco_hydro_35"/>
    <property type="match status" value="1"/>
</dbReference>
<dbReference type="SUPFAM" id="SSF49785">
    <property type="entry name" value="Galactose-binding domain-like"/>
    <property type="match status" value="3"/>
</dbReference>
<dbReference type="InterPro" id="IPR017853">
    <property type="entry name" value="GH"/>
</dbReference>
<dbReference type="Proteomes" id="UP000301309">
    <property type="component" value="Unassembled WGS sequence"/>
</dbReference>
<evidence type="ECO:0000256" key="2">
    <source>
        <dbReference type="ARBA" id="ARBA00009809"/>
    </source>
</evidence>
<comment type="similarity">
    <text evidence="2 8">Belongs to the glycosyl hydrolase 35 family.</text>
</comment>
<evidence type="ECO:0000256" key="4">
    <source>
        <dbReference type="ARBA" id="ARBA00022729"/>
    </source>
</evidence>
<comment type="catalytic activity">
    <reaction evidence="1">
        <text>Hydrolysis of terminal non-reducing beta-D-galactose residues in beta-D-galactosides.</text>
        <dbReference type="EC" id="3.2.1.23"/>
    </reaction>
</comment>
<dbReference type="SMART" id="SM01029">
    <property type="entry name" value="BetaGal_dom2"/>
    <property type="match status" value="1"/>
</dbReference>
<dbReference type="InterPro" id="IPR001944">
    <property type="entry name" value="Glycoside_Hdrlase_35"/>
</dbReference>
<dbReference type="InterPro" id="IPR018905">
    <property type="entry name" value="A-galactase_NEW3"/>
</dbReference>
<evidence type="ECO:0000256" key="6">
    <source>
        <dbReference type="ARBA" id="ARBA00023180"/>
    </source>
</evidence>
<evidence type="ECO:0000256" key="3">
    <source>
        <dbReference type="ARBA" id="ARBA00012756"/>
    </source>
</evidence>
<dbReference type="InterPro" id="IPR025300">
    <property type="entry name" value="BetaGal_jelly_roll_dom"/>
</dbReference>
<dbReference type="GO" id="GO:0004565">
    <property type="term" value="F:beta-galactosidase activity"/>
    <property type="evidence" value="ECO:0007669"/>
    <property type="project" value="UniProtKB-EC"/>
</dbReference>
<dbReference type="InterPro" id="IPR013222">
    <property type="entry name" value="Glyco_hyd_98_carb-bd"/>
</dbReference>
<feature type="domain" description="Glycosyl hydrolase family 98 putative carbohydrate-binding module" evidence="11">
    <location>
        <begin position="1064"/>
        <end position="1208"/>
    </location>
</feature>
<gene>
    <name evidence="13" type="ORF">SVIO_107620</name>
</gene>
<feature type="region of interest" description="Disordered" evidence="9">
    <location>
        <begin position="1234"/>
        <end position="1274"/>
    </location>
</feature>
<keyword evidence="6" id="KW-0325">Glycoprotein</keyword>
<comment type="caution">
    <text evidence="13">The sequence shown here is derived from an EMBL/GenBank/DDBJ whole genome shotgun (WGS) entry which is preliminary data.</text>
</comment>
<dbReference type="Pfam" id="PF10633">
    <property type="entry name" value="NPCBM_assoc"/>
    <property type="match status" value="1"/>
</dbReference>
<dbReference type="Pfam" id="PF13363">
    <property type="entry name" value="BetaGal_dom3"/>
    <property type="match status" value="1"/>
</dbReference>
<dbReference type="SUPFAM" id="SSF117100">
    <property type="entry name" value="Beta-galactosidase LacA, domain 3"/>
    <property type="match status" value="1"/>
</dbReference>
<name>A0A4D4LQK3_STRVO</name>
<feature type="compositionally biased region" description="Basic residues" evidence="9">
    <location>
        <begin position="1253"/>
        <end position="1267"/>
    </location>
</feature>
<dbReference type="PRINTS" id="PR00742">
    <property type="entry name" value="GLHYDRLASE35"/>
</dbReference>
<dbReference type="Gene3D" id="2.60.120.1060">
    <property type="entry name" value="NPCBM/NEW2 domain"/>
    <property type="match status" value="1"/>
</dbReference>
<evidence type="ECO:0000259" key="12">
    <source>
        <dbReference type="SMART" id="SM01029"/>
    </source>
</evidence>
<dbReference type="EC" id="3.2.1.23" evidence="3"/>
<feature type="domain" description="Beta-galactosidase" evidence="12">
    <location>
        <begin position="377"/>
        <end position="554"/>
    </location>
</feature>
<dbReference type="EMBL" id="BJHW01000002">
    <property type="protein sequence ID" value="GDY60139.1"/>
    <property type="molecule type" value="Genomic_DNA"/>
</dbReference>
<dbReference type="InterPro" id="IPR031330">
    <property type="entry name" value="Gly_Hdrlase_35_cat"/>
</dbReference>
<evidence type="ECO:0000256" key="5">
    <source>
        <dbReference type="ARBA" id="ARBA00022801"/>
    </source>
</evidence>
<dbReference type="GO" id="GO:0005975">
    <property type="term" value="P:carbohydrate metabolic process"/>
    <property type="evidence" value="ECO:0007669"/>
    <property type="project" value="InterPro"/>
</dbReference>
<dbReference type="SUPFAM" id="SSF51011">
    <property type="entry name" value="Glycosyl hydrolase domain"/>
    <property type="match status" value="1"/>
</dbReference>
<feature type="chain" id="PRO_5020716749" description="beta-galactosidase" evidence="10">
    <location>
        <begin position="31"/>
        <end position="1304"/>
    </location>
</feature>
<dbReference type="SUPFAM" id="SSF51445">
    <property type="entry name" value="(Trans)glycosidases"/>
    <property type="match status" value="1"/>
</dbReference>
<dbReference type="SMART" id="SM00776">
    <property type="entry name" value="NPCBM"/>
    <property type="match status" value="1"/>
</dbReference>
<dbReference type="InterPro" id="IPR018954">
    <property type="entry name" value="Betagal_dom2"/>
</dbReference>
<protein>
    <recommendedName>
        <fullName evidence="3">beta-galactosidase</fullName>
        <ecNumber evidence="3">3.2.1.23</ecNumber>
    </recommendedName>
</protein>
<keyword evidence="14" id="KW-1185">Reference proteome</keyword>
<dbReference type="Gene3D" id="2.102.20.10">
    <property type="entry name" value="Beta-galactosidase, domain 2"/>
    <property type="match status" value="1"/>
</dbReference>
<evidence type="ECO:0000256" key="10">
    <source>
        <dbReference type="SAM" id="SignalP"/>
    </source>
</evidence>
<evidence type="ECO:0000256" key="8">
    <source>
        <dbReference type="RuleBase" id="RU003679"/>
    </source>
</evidence>
<dbReference type="InterPro" id="IPR037110">
    <property type="entry name" value="Betagal_dom2_sf"/>
</dbReference>
<reference evidence="13 14" key="1">
    <citation type="journal article" date="2020" name="Int. J. Syst. Evol. Microbiol.">
        <title>Reclassification of Streptomyces castelarensis and Streptomyces sporoclivatus as later heterotypic synonyms of Streptomyces antimycoticus.</title>
        <authorList>
            <person name="Komaki H."/>
            <person name="Tamura T."/>
        </authorList>
    </citation>
    <scope>NUCLEOTIDE SEQUENCE [LARGE SCALE GENOMIC DNA]</scope>
    <source>
        <strain evidence="13 14">NBRC 13459</strain>
    </source>
</reference>
<dbReference type="Pfam" id="PF13364">
    <property type="entry name" value="BetaGal_ABD2"/>
    <property type="match status" value="2"/>
</dbReference>
<dbReference type="PANTHER" id="PTHR23421">
    <property type="entry name" value="BETA-GALACTOSIDASE RELATED"/>
    <property type="match status" value="1"/>
</dbReference>
<dbReference type="InterPro" id="IPR036833">
    <property type="entry name" value="BetaGal_dom3_sf"/>
</dbReference>